<dbReference type="STRING" id="32264.T1JX18"/>
<accession>T1JX18</accession>
<dbReference type="InterPro" id="IPR024224">
    <property type="entry name" value="DENND6"/>
</dbReference>
<reference evidence="3" key="2">
    <citation type="submission" date="2015-06" db="UniProtKB">
        <authorList>
            <consortium name="EnsemblMetazoa"/>
        </authorList>
    </citation>
    <scope>IDENTIFICATION</scope>
</reference>
<dbReference type="PROSITE" id="PS50211">
    <property type="entry name" value="DENN"/>
    <property type="match status" value="1"/>
</dbReference>
<organism evidence="3 4">
    <name type="scientific">Tetranychus urticae</name>
    <name type="common">Two-spotted spider mite</name>
    <dbReference type="NCBI Taxonomy" id="32264"/>
    <lineage>
        <taxon>Eukaryota</taxon>
        <taxon>Metazoa</taxon>
        <taxon>Ecdysozoa</taxon>
        <taxon>Arthropoda</taxon>
        <taxon>Chelicerata</taxon>
        <taxon>Arachnida</taxon>
        <taxon>Acari</taxon>
        <taxon>Acariformes</taxon>
        <taxon>Trombidiformes</taxon>
        <taxon>Prostigmata</taxon>
        <taxon>Eleutherengona</taxon>
        <taxon>Raphignathae</taxon>
        <taxon>Tetranychoidea</taxon>
        <taxon>Tetranychidae</taxon>
        <taxon>Tetranychus</taxon>
    </lineage>
</organism>
<evidence type="ECO:0000313" key="3">
    <source>
        <dbReference type="EnsemblMetazoa" id="tetur02g10360.1"/>
    </source>
</evidence>
<keyword evidence="4" id="KW-1185">Reference proteome</keyword>
<dbReference type="EMBL" id="CAEY01000823">
    <property type="status" value="NOT_ANNOTATED_CDS"/>
    <property type="molecule type" value="Genomic_DNA"/>
</dbReference>
<dbReference type="HOGENOM" id="CLU_017013_0_1_1"/>
<sequence>MGDTKFHFRTRLGPMARKSFTIYRDYNNECLSALQADACYTYGYVYFRQVKDRSARRGYFQKSLVILTRLPFVNLFSQIVSVIAPQYFDNGEDVLFTAINNIDLWPSPNPGRTLNLSLLGVHLQIHIPHKNDDFSCSPTSESSAKFPSPSSNFVINGSQPIISIPSLYEFNIFKCFLPIISHIQLLWELVLTCEPIIVMAPTPDICCEMVQSLVSMIWPLKYSSDFRPFFTIHDTEFKEYTQKSQSPPPVILGVTNPFFAKTLQHWPHIIRICEYSPPSPKRTPDAKIWKGKTIKTLECKPGLYTRYKPFLQKDQVVLKKLLKGLESRRPHEVQSTLMRRYFIELTSSFLIPLERYLASLMPLQKDISPFKSAPMIQPFNPDDFLKTLETSGPQLTTGIKGDWNSLYRKFFRTPNFSAWYESRFGEVSQKLKALHIESISKADLVKWIGDKAEIEIVDLILTMKDKLKTVDNENLPVDKDIVERVETQLNSIINCLPQDLHDILRK</sequence>
<dbReference type="Pfam" id="PF02141">
    <property type="entry name" value="DENN"/>
    <property type="match status" value="1"/>
</dbReference>
<comment type="similarity">
    <text evidence="1">Belongs to the DENND6 family.</text>
</comment>
<reference evidence="4" key="1">
    <citation type="submission" date="2011-08" db="EMBL/GenBank/DDBJ databases">
        <authorList>
            <person name="Rombauts S."/>
        </authorList>
    </citation>
    <scope>NUCLEOTIDE SEQUENCE</scope>
    <source>
        <strain evidence="4">London</strain>
    </source>
</reference>
<evidence type="ECO:0000256" key="1">
    <source>
        <dbReference type="ARBA" id="ARBA00007159"/>
    </source>
</evidence>
<evidence type="ECO:0000259" key="2">
    <source>
        <dbReference type="PROSITE" id="PS50211"/>
    </source>
</evidence>
<dbReference type="GO" id="GO:0005085">
    <property type="term" value="F:guanyl-nucleotide exchange factor activity"/>
    <property type="evidence" value="ECO:0007669"/>
    <property type="project" value="InterPro"/>
</dbReference>
<dbReference type="PANTHER" id="PTHR13677:SF0">
    <property type="entry name" value="LD41638P"/>
    <property type="match status" value="1"/>
</dbReference>
<dbReference type="AlphaFoldDB" id="T1JX18"/>
<dbReference type="EnsemblMetazoa" id="tetur02g10360.1">
    <property type="protein sequence ID" value="tetur02g10360.1"/>
    <property type="gene ID" value="tetur02g10360"/>
</dbReference>
<dbReference type="GO" id="GO:0055037">
    <property type="term" value="C:recycling endosome"/>
    <property type="evidence" value="ECO:0007669"/>
    <property type="project" value="TreeGrafter"/>
</dbReference>
<dbReference type="InterPro" id="IPR037516">
    <property type="entry name" value="Tripartite_DENN"/>
</dbReference>
<dbReference type="InterPro" id="IPR001194">
    <property type="entry name" value="cDENN_dom"/>
</dbReference>
<dbReference type="PANTHER" id="PTHR13677">
    <property type="entry name" value="LD41638P"/>
    <property type="match status" value="1"/>
</dbReference>
<dbReference type="eggNOG" id="KOG2432">
    <property type="taxonomic scope" value="Eukaryota"/>
</dbReference>
<name>T1JX18_TETUR</name>
<protein>
    <recommendedName>
        <fullName evidence="2">UDENN domain-containing protein</fullName>
    </recommendedName>
</protein>
<evidence type="ECO:0000313" key="4">
    <source>
        <dbReference type="Proteomes" id="UP000015104"/>
    </source>
</evidence>
<feature type="domain" description="UDENN" evidence="2">
    <location>
        <begin position="1"/>
        <end position="421"/>
    </location>
</feature>
<proteinExistence type="inferred from homology"/>
<dbReference type="Proteomes" id="UP000015104">
    <property type="component" value="Unassembled WGS sequence"/>
</dbReference>